<evidence type="ECO:0000313" key="1">
    <source>
        <dbReference type="EMBL" id="MBI3631023.1"/>
    </source>
</evidence>
<protein>
    <submittedName>
        <fullName evidence="1">Uncharacterized protein</fullName>
    </submittedName>
</protein>
<name>A0A932R045_9BACT</name>
<comment type="caution">
    <text evidence="1">The sequence shown here is derived from an EMBL/GenBank/DDBJ whole genome shotgun (WGS) entry which is preliminary data.</text>
</comment>
<sequence>MKKDLRKEKPEFISLATAAKSTPYSQEYLSLLVRKKKVYAKKIGRNWYTTRFAVEKYLARQGDQILKKVEYSPLGKVANGTPYSQEYLSLLVRKGKLHAKKIGRNWYTTRSAVQAYLSRRQEEMAKQVRYGSRPSALISEKLELPIPDAVVPGPDVQKFHAVARTIKRAVSLRRLIARSAVKTLGHIAWDMTFIVTSVAFSFAAGMAATRIATDVVHQMAQSHIVSPEESAHVSLFAAMGRAAKNEWDASRSDVAEATIQAGGIVMSTIGRADEWGKKTGEIYDRVVNAFGNGICDLVSRCRRVAELQDLDEQLLIVRSLRGRRVARVQVRLPQLQAGSAVPKTAIRELIERREVIIPADLAMVKSDILASVDTMNKAIRDHFESEIADLVSSLSHASARTESATQMVTLTNKIDQLVAPDIINGMHITSGGIDITNGNVFMAAGNITADNLKLREGLTVSGTTTLTNLSVTGNAVLGDAASDAVTFNAGTLAFSNPATTTIAANAVDAWSVATSTSGISLLSFDTTNGGRIGIASTSPWGLVSVEMNTQNPAFVVSDAGTSSPAFIVAGTGNVGVGTTSPQAALGVGGTLLAGGQGVFTFAPTLAHTFGSWSTGVSGATATTAAL</sequence>
<gene>
    <name evidence="1" type="ORF">HY221_01685</name>
</gene>
<feature type="non-terminal residue" evidence="1">
    <location>
        <position position="626"/>
    </location>
</feature>
<evidence type="ECO:0000313" key="2">
    <source>
        <dbReference type="Proteomes" id="UP000753196"/>
    </source>
</evidence>
<proteinExistence type="predicted"/>
<organism evidence="1 2">
    <name type="scientific">Candidatus Sungiibacteriota bacterium</name>
    <dbReference type="NCBI Taxonomy" id="2750080"/>
    <lineage>
        <taxon>Bacteria</taxon>
        <taxon>Candidatus Sungiibacteriota</taxon>
    </lineage>
</organism>
<dbReference type="AlphaFoldDB" id="A0A932R045"/>
<dbReference type="Proteomes" id="UP000753196">
    <property type="component" value="Unassembled WGS sequence"/>
</dbReference>
<reference evidence="1" key="1">
    <citation type="submission" date="2020-07" db="EMBL/GenBank/DDBJ databases">
        <title>Huge and variable diversity of episymbiotic CPR bacteria and DPANN archaea in groundwater ecosystems.</title>
        <authorList>
            <person name="He C.Y."/>
            <person name="Keren R."/>
            <person name="Whittaker M."/>
            <person name="Farag I.F."/>
            <person name="Doudna J."/>
            <person name="Cate J.H.D."/>
            <person name="Banfield J.F."/>
        </authorList>
    </citation>
    <scope>NUCLEOTIDE SEQUENCE</scope>
    <source>
        <strain evidence="1">NC_groundwater_973_Pr1_S-0.2um_54_13</strain>
    </source>
</reference>
<accession>A0A932R045</accession>
<dbReference type="EMBL" id="JACQCR010000036">
    <property type="protein sequence ID" value="MBI3631023.1"/>
    <property type="molecule type" value="Genomic_DNA"/>
</dbReference>